<keyword evidence="3" id="KW-0349">Heme</keyword>
<evidence type="ECO:0000256" key="4">
    <source>
        <dbReference type="ARBA" id="ARBA00022723"/>
    </source>
</evidence>
<proteinExistence type="inferred from homology"/>
<gene>
    <name evidence="9" type="ORF">BOLC3T15360H</name>
</gene>
<keyword evidence="8" id="KW-0472">Membrane</keyword>
<dbReference type="GO" id="GO:0016705">
    <property type="term" value="F:oxidoreductase activity, acting on paired donors, with incorporation or reduction of molecular oxygen"/>
    <property type="evidence" value="ECO:0007669"/>
    <property type="project" value="InterPro"/>
</dbReference>
<feature type="transmembrane region" description="Helical" evidence="8">
    <location>
        <begin position="6"/>
        <end position="28"/>
    </location>
</feature>
<comment type="similarity">
    <text evidence="2">Belongs to the cytochrome P450 family.</text>
</comment>
<dbReference type="GO" id="GO:0020037">
    <property type="term" value="F:heme binding"/>
    <property type="evidence" value="ECO:0007669"/>
    <property type="project" value="InterPro"/>
</dbReference>
<keyword evidence="7" id="KW-0503">Monooxygenase</keyword>
<evidence type="ECO:0000313" key="9">
    <source>
        <dbReference type="EMBL" id="VDC90473.1"/>
    </source>
</evidence>
<evidence type="ECO:0000256" key="3">
    <source>
        <dbReference type="ARBA" id="ARBA00022617"/>
    </source>
</evidence>
<evidence type="ECO:0008006" key="10">
    <source>
        <dbReference type="Google" id="ProtNLM"/>
    </source>
</evidence>
<evidence type="ECO:0000256" key="6">
    <source>
        <dbReference type="ARBA" id="ARBA00023004"/>
    </source>
</evidence>
<accession>A0A3P6AS21</accession>
<organism evidence="9">
    <name type="scientific">Brassica oleracea</name>
    <name type="common">Wild cabbage</name>
    <dbReference type="NCBI Taxonomy" id="3712"/>
    <lineage>
        <taxon>Eukaryota</taxon>
        <taxon>Viridiplantae</taxon>
        <taxon>Streptophyta</taxon>
        <taxon>Embryophyta</taxon>
        <taxon>Tracheophyta</taxon>
        <taxon>Spermatophyta</taxon>
        <taxon>Magnoliopsida</taxon>
        <taxon>eudicotyledons</taxon>
        <taxon>Gunneridae</taxon>
        <taxon>Pentapetalae</taxon>
        <taxon>rosids</taxon>
        <taxon>malvids</taxon>
        <taxon>Brassicales</taxon>
        <taxon>Brassicaceae</taxon>
        <taxon>Brassiceae</taxon>
        <taxon>Brassica</taxon>
    </lineage>
</organism>
<dbReference type="AlphaFoldDB" id="A0A3P6AS21"/>
<dbReference type="SUPFAM" id="SSF48264">
    <property type="entry name" value="Cytochrome P450"/>
    <property type="match status" value="1"/>
</dbReference>
<keyword evidence="6" id="KW-0408">Iron</keyword>
<dbReference type="InterPro" id="IPR036396">
    <property type="entry name" value="Cyt_P450_sf"/>
</dbReference>
<keyword evidence="4" id="KW-0479">Metal-binding</keyword>
<evidence type="ECO:0000256" key="5">
    <source>
        <dbReference type="ARBA" id="ARBA00023002"/>
    </source>
</evidence>
<comment type="cofactor">
    <cofactor evidence="1">
        <name>heme</name>
        <dbReference type="ChEBI" id="CHEBI:30413"/>
    </cofactor>
</comment>
<dbReference type="InterPro" id="IPR001128">
    <property type="entry name" value="Cyt_P450"/>
</dbReference>
<dbReference type="Pfam" id="PF00067">
    <property type="entry name" value="p450"/>
    <property type="match status" value="1"/>
</dbReference>
<keyword evidence="5" id="KW-0560">Oxidoreductase</keyword>
<sequence>MEEILATIAIALAATIFIVLSFSIYLTIRIFTGKSIRNKAYSPVHATVFDLLFHSQELYDYQTELARKKPTFRFLSPGQSEIFTADARNVEHILKTRFDNYSKGHSSRENLADLLGHGIFSVDGDKWRQQRKLASFEFSTRVLRDFSCSVFRTNACKLVGFVSEFALSGKSFDAQDMLMRYTLESIFKVGFGAQQLKCLDEFSKEGEEFMEGFDEGNVATSLRFIDPLWKLKRFLNIGSQARLKKSIATIDKFVYRLITTKRKELSREQNTAVREDILSRFLVESEKDPENMNDKYLRDIISNFMIAGKDTTAASLS</sequence>
<evidence type="ECO:0000256" key="7">
    <source>
        <dbReference type="ARBA" id="ARBA00023033"/>
    </source>
</evidence>
<dbReference type="Gene3D" id="1.10.630.10">
    <property type="entry name" value="Cytochrome P450"/>
    <property type="match status" value="1"/>
</dbReference>
<protein>
    <recommendedName>
        <fullName evidence="10">Cytochrome P450</fullName>
    </recommendedName>
</protein>
<dbReference type="EMBL" id="LR031872">
    <property type="protein sequence ID" value="VDC90473.1"/>
    <property type="molecule type" value="Genomic_DNA"/>
</dbReference>
<keyword evidence="8" id="KW-0812">Transmembrane</keyword>
<evidence type="ECO:0000256" key="2">
    <source>
        <dbReference type="ARBA" id="ARBA00010617"/>
    </source>
</evidence>
<dbReference type="GO" id="GO:0004497">
    <property type="term" value="F:monooxygenase activity"/>
    <property type="evidence" value="ECO:0007669"/>
    <property type="project" value="UniProtKB-KW"/>
</dbReference>
<evidence type="ECO:0000256" key="1">
    <source>
        <dbReference type="ARBA" id="ARBA00001971"/>
    </source>
</evidence>
<reference evidence="9" key="1">
    <citation type="submission" date="2018-11" db="EMBL/GenBank/DDBJ databases">
        <authorList>
            <consortium name="Genoscope - CEA"/>
            <person name="William W."/>
        </authorList>
    </citation>
    <scope>NUCLEOTIDE SEQUENCE</scope>
</reference>
<evidence type="ECO:0000256" key="8">
    <source>
        <dbReference type="SAM" id="Phobius"/>
    </source>
</evidence>
<dbReference type="GO" id="GO:0005506">
    <property type="term" value="F:iron ion binding"/>
    <property type="evidence" value="ECO:0007669"/>
    <property type="project" value="InterPro"/>
</dbReference>
<keyword evidence="8" id="KW-1133">Transmembrane helix</keyword>
<name>A0A3P6AS21_BRAOL</name>
<dbReference type="PANTHER" id="PTHR24296">
    <property type="entry name" value="CYTOCHROME P450"/>
    <property type="match status" value="1"/>
</dbReference>